<gene>
    <name evidence="8" type="ORF">ASPSYDRAFT_88963</name>
</gene>
<dbReference type="InterPro" id="IPR036864">
    <property type="entry name" value="Zn2-C6_fun-type_DNA-bd_sf"/>
</dbReference>
<keyword evidence="2" id="KW-0479">Metal-binding</keyword>
<dbReference type="Pfam" id="PF00172">
    <property type="entry name" value="Zn_clus"/>
    <property type="match status" value="1"/>
</dbReference>
<proteinExistence type="predicted"/>
<reference evidence="9" key="1">
    <citation type="journal article" date="2017" name="Genome Biol.">
        <title>Comparative genomics reveals high biological diversity and specific adaptations in the industrially and medically important fungal genus Aspergillus.</title>
        <authorList>
            <person name="de Vries R.P."/>
            <person name="Riley R."/>
            <person name="Wiebenga A."/>
            <person name="Aguilar-Osorio G."/>
            <person name="Amillis S."/>
            <person name="Uchima C.A."/>
            <person name="Anderluh G."/>
            <person name="Asadollahi M."/>
            <person name="Askin M."/>
            <person name="Barry K."/>
            <person name="Battaglia E."/>
            <person name="Bayram O."/>
            <person name="Benocci T."/>
            <person name="Braus-Stromeyer S.A."/>
            <person name="Caldana C."/>
            <person name="Canovas D."/>
            <person name="Cerqueira G.C."/>
            <person name="Chen F."/>
            <person name="Chen W."/>
            <person name="Choi C."/>
            <person name="Clum A."/>
            <person name="Dos Santos R.A."/>
            <person name="Damasio A.R."/>
            <person name="Diallinas G."/>
            <person name="Emri T."/>
            <person name="Fekete E."/>
            <person name="Flipphi M."/>
            <person name="Freyberg S."/>
            <person name="Gallo A."/>
            <person name="Gournas C."/>
            <person name="Habgood R."/>
            <person name="Hainaut M."/>
            <person name="Harispe M.L."/>
            <person name="Henrissat B."/>
            <person name="Hilden K.S."/>
            <person name="Hope R."/>
            <person name="Hossain A."/>
            <person name="Karabika E."/>
            <person name="Karaffa L."/>
            <person name="Karanyi Z."/>
            <person name="Krasevec N."/>
            <person name="Kuo A."/>
            <person name="Kusch H."/>
            <person name="LaButti K."/>
            <person name="Lagendijk E.L."/>
            <person name="Lapidus A."/>
            <person name="Levasseur A."/>
            <person name="Lindquist E."/>
            <person name="Lipzen A."/>
            <person name="Logrieco A.F."/>
            <person name="MacCabe A."/>
            <person name="Maekelae M.R."/>
            <person name="Malavazi I."/>
            <person name="Melin P."/>
            <person name="Meyer V."/>
            <person name="Mielnichuk N."/>
            <person name="Miskei M."/>
            <person name="Molnar A.P."/>
            <person name="Mule G."/>
            <person name="Ngan C.Y."/>
            <person name="Orejas M."/>
            <person name="Orosz E."/>
            <person name="Ouedraogo J.P."/>
            <person name="Overkamp K.M."/>
            <person name="Park H.-S."/>
            <person name="Perrone G."/>
            <person name="Piumi F."/>
            <person name="Punt P.J."/>
            <person name="Ram A.F."/>
            <person name="Ramon A."/>
            <person name="Rauscher S."/>
            <person name="Record E."/>
            <person name="Riano-Pachon D.M."/>
            <person name="Robert V."/>
            <person name="Roehrig J."/>
            <person name="Ruller R."/>
            <person name="Salamov A."/>
            <person name="Salih N.S."/>
            <person name="Samson R.A."/>
            <person name="Sandor E."/>
            <person name="Sanguinetti M."/>
            <person name="Schuetze T."/>
            <person name="Sepcic K."/>
            <person name="Shelest E."/>
            <person name="Sherlock G."/>
            <person name="Sophianopoulou V."/>
            <person name="Squina F.M."/>
            <person name="Sun H."/>
            <person name="Susca A."/>
            <person name="Todd R.B."/>
            <person name="Tsang A."/>
            <person name="Unkles S.E."/>
            <person name="van de Wiele N."/>
            <person name="van Rossen-Uffink D."/>
            <person name="Oliveira J.V."/>
            <person name="Vesth T.C."/>
            <person name="Visser J."/>
            <person name="Yu J.-H."/>
            <person name="Zhou M."/>
            <person name="Andersen M.R."/>
            <person name="Archer D.B."/>
            <person name="Baker S.E."/>
            <person name="Benoit I."/>
            <person name="Brakhage A.A."/>
            <person name="Braus G.H."/>
            <person name="Fischer R."/>
            <person name="Frisvad J.C."/>
            <person name="Goldman G.H."/>
            <person name="Houbraken J."/>
            <person name="Oakley B."/>
            <person name="Pocsi I."/>
            <person name="Scazzocchio C."/>
            <person name="Seiboth B."/>
            <person name="vanKuyk P.A."/>
            <person name="Wortman J."/>
            <person name="Dyer P.S."/>
            <person name="Grigoriev I.V."/>
        </authorList>
    </citation>
    <scope>NUCLEOTIDE SEQUENCE [LARGE SCALE GENOMIC DNA]</scope>
    <source>
        <strain evidence="9">CBS 593.65</strain>
    </source>
</reference>
<evidence type="ECO:0000256" key="6">
    <source>
        <dbReference type="ARBA" id="ARBA00023242"/>
    </source>
</evidence>
<evidence type="ECO:0000256" key="1">
    <source>
        <dbReference type="ARBA" id="ARBA00004123"/>
    </source>
</evidence>
<dbReference type="InterPro" id="IPR007219">
    <property type="entry name" value="XnlR_reg_dom"/>
</dbReference>
<protein>
    <recommendedName>
        <fullName evidence="7">Zn(2)-C6 fungal-type domain-containing protein</fullName>
    </recommendedName>
</protein>
<dbReference type="PROSITE" id="PS50048">
    <property type="entry name" value="ZN2_CY6_FUNGAL_2"/>
    <property type="match status" value="1"/>
</dbReference>
<dbReference type="Gene3D" id="4.10.240.10">
    <property type="entry name" value="Zn(2)-C6 fungal-type DNA-binding domain"/>
    <property type="match status" value="1"/>
</dbReference>
<keyword evidence="9" id="KW-1185">Reference proteome</keyword>
<dbReference type="GO" id="GO:0045944">
    <property type="term" value="P:positive regulation of transcription by RNA polymerase II"/>
    <property type="evidence" value="ECO:0007669"/>
    <property type="project" value="TreeGrafter"/>
</dbReference>
<dbReference type="Proteomes" id="UP000184356">
    <property type="component" value="Unassembled WGS sequence"/>
</dbReference>
<dbReference type="VEuPathDB" id="FungiDB:ASPSYDRAFT_88963"/>
<name>A0A1L9TL06_9EURO</name>
<feature type="domain" description="Zn(2)-C6 fungal-type" evidence="7">
    <location>
        <begin position="22"/>
        <end position="51"/>
    </location>
</feature>
<dbReference type="InterPro" id="IPR051711">
    <property type="entry name" value="Stress_Response_Reg"/>
</dbReference>
<dbReference type="PANTHER" id="PTHR47540">
    <property type="entry name" value="THIAMINE REPRESSIBLE GENES REGULATORY PROTEIN THI5"/>
    <property type="match status" value="1"/>
</dbReference>
<dbReference type="CDD" id="cd00067">
    <property type="entry name" value="GAL4"/>
    <property type="match status" value="1"/>
</dbReference>
<keyword evidence="3" id="KW-0805">Transcription regulation</keyword>
<dbReference type="OrthoDB" id="3548654at2759"/>
<dbReference type="GO" id="GO:0000981">
    <property type="term" value="F:DNA-binding transcription factor activity, RNA polymerase II-specific"/>
    <property type="evidence" value="ECO:0007669"/>
    <property type="project" value="InterPro"/>
</dbReference>
<keyword evidence="4" id="KW-0238">DNA-binding</keyword>
<evidence type="ECO:0000256" key="2">
    <source>
        <dbReference type="ARBA" id="ARBA00022723"/>
    </source>
</evidence>
<dbReference type="GO" id="GO:0043565">
    <property type="term" value="F:sequence-specific DNA binding"/>
    <property type="evidence" value="ECO:0007669"/>
    <property type="project" value="TreeGrafter"/>
</dbReference>
<dbReference type="InterPro" id="IPR001138">
    <property type="entry name" value="Zn2Cys6_DnaBD"/>
</dbReference>
<dbReference type="GO" id="GO:0008270">
    <property type="term" value="F:zinc ion binding"/>
    <property type="evidence" value="ECO:0007669"/>
    <property type="project" value="InterPro"/>
</dbReference>
<evidence type="ECO:0000256" key="5">
    <source>
        <dbReference type="ARBA" id="ARBA00023163"/>
    </source>
</evidence>
<keyword evidence="6" id="KW-0539">Nucleus</keyword>
<dbReference type="SMART" id="SM00066">
    <property type="entry name" value="GAL4"/>
    <property type="match status" value="1"/>
</dbReference>
<evidence type="ECO:0000256" key="4">
    <source>
        <dbReference type="ARBA" id="ARBA00023125"/>
    </source>
</evidence>
<dbReference type="RefSeq" id="XP_040703888.1">
    <property type="nucleotide sequence ID" value="XM_040852091.1"/>
</dbReference>
<sequence length="775" mass="85893">MQPAQRALRPSANQKQRRATIACTACRQSKIKCSGDEPCVNCRRRSLNCQFSEGNNKVLVSERYLRGLQKQAYNWQRATGVKRPREECFRFDEETGTSHLVNESGAAEELLGPRPEGSPVSSAAELSCNIWTSPFTLPTTVFKNTGQEQRKWIWLAPFSPWSLTARLIVMLTDKLHPDSANSLPQLYLDGDIYPLVWDQVKTPGPLNTSDLPSLDYALYLFQIVRFRLGQAYRFFEEDSFVSQIHRFYDSRPSADATEPRFWFVQFLMVLALGNAFIARPRNQKDPAGSKYFVRAMSAMPTNISTGKDSLLAIEALALVGLYLYAIDHREAAHVHVGHAIRIAQLEGMHTQLPEDVLGVTTVARCRNLWWSLYILDRHFSPSLGLPVTLQDSDITTLINPPASNLQNMTFSLQVRITRMFSFIIGTIYKTEKTPLAAFLDITRGILETMAKYAEEIENMINVNFHGSRDNVPKEMRHTILQYHQCVLAATRPLLLSVLKERLEKLGRAEEDWQKFLALPKSLISTGIKSAEKTLQIIGDENGLLETFLPFDLEMTYAAALYLTLSNALFFPMNTDADAETDTDRADHADRADRAYSRDAHTILDELVLSGNRVAAARKRELTGIEALFDEFARRVQQEGLRLLTLSSSGSDQAAGLSDATATQVDVNNTPVDMRAGEVGLGTAAALQVSSSSNTTTSATATLFHGPGHGIGPVDPVDSAAPAPAPASVEFLESIGISSYEFLSIVDQIDHPEIWNGELDVRPDLLGAGDGTGSFG</sequence>
<evidence type="ECO:0000313" key="9">
    <source>
        <dbReference type="Proteomes" id="UP000184356"/>
    </source>
</evidence>
<evidence type="ECO:0000259" key="7">
    <source>
        <dbReference type="PROSITE" id="PS50048"/>
    </source>
</evidence>
<keyword evidence="5" id="KW-0804">Transcription</keyword>
<dbReference type="CDD" id="cd12148">
    <property type="entry name" value="fungal_TF_MHR"/>
    <property type="match status" value="1"/>
</dbReference>
<dbReference type="STRING" id="1036612.A0A1L9TL06"/>
<dbReference type="EMBL" id="KV878585">
    <property type="protein sequence ID" value="OJJ60082.1"/>
    <property type="molecule type" value="Genomic_DNA"/>
</dbReference>
<dbReference type="PANTHER" id="PTHR47540:SF6">
    <property type="entry name" value="ZN(II)2CYS6 TRANSCRIPTION FACTOR (EUROFUNG)"/>
    <property type="match status" value="1"/>
</dbReference>
<dbReference type="GO" id="GO:0006351">
    <property type="term" value="P:DNA-templated transcription"/>
    <property type="evidence" value="ECO:0007669"/>
    <property type="project" value="InterPro"/>
</dbReference>
<dbReference type="Pfam" id="PF04082">
    <property type="entry name" value="Fungal_trans"/>
    <property type="match status" value="1"/>
</dbReference>
<dbReference type="SUPFAM" id="SSF57701">
    <property type="entry name" value="Zn2/Cys6 DNA-binding domain"/>
    <property type="match status" value="1"/>
</dbReference>
<evidence type="ECO:0000313" key="8">
    <source>
        <dbReference type="EMBL" id="OJJ60082.1"/>
    </source>
</evidence>
<dbReference type="GO" id="GO:0005634">
    <property type="term" value="C:nucleus"/>
    <property type="evidence" value="ECO:0007669"/>
    <property type="project" value="UniProtKB-SubCell"/>
</dbReference>
<dbReference type="PROSITE" id="PS00463">
    <property type="entry name" value="ZN2_CY6_FUNGAL_1"/>
    <property type="match status" value="1"/>
</dbReference>
<accession>A0A1L9TL06</accession>
<dbReference type="SMART" id="SM00906">
    <property type="entry name" value="Fungal_trans"/>
    <property type="match status" value="1"/>
</dbReference>
<evidence type="ECO:0000256" key="3">
    <source>
        <dbReference type="ARBA" id="ARBA00023015"/>
    </source>
</evidence>
<dbReference type="GeneID" id="63768164"/>
<organism evidence="8 9">
    <name type="scientific">Aspergillus sydowii CBS 593.65</name>
    <dbReference type="NCBI Taxonomy" id="1036612"/>
    <lineage>
        <taxon>Eukaryota</taxon>
        <taxon>Fungi</taxon>
        <taxon>Dikarya</taxon>
        <taxon>Ascomycota</taxon>
        <taxon>Pezizomycotina</taxon>
        <taxon>Eurotiomycetes</taxon>
        <taxon>Eurotiomycetidae</taxon>
        <taxon>Eurotiales</taxon>
        <taxon>Aspergillaceae</taxon>
        <taxon>Aspergillus</taxon>
        <taxon>Aspergillus subgen. Nidulantes</taxon>
    </lineage>
</organism>
<dbReference type="AlphaFoldDB" id="A0A1L9TL06"/>
<comment type="subcellular location">
    <subcellularLocation>
        <location evidence="1">Nucleus</location>
    </subcellularLocation>
</comment>